<proteinExistence type="predicted"/>
<comment type="caution">
    <text evidence="1">The sequence shown here is derived from an EMBL/GenBank/DDBJ whole genome shotgun (WGS) entry which is preliminary data.</text>
</comment>
<dbReference type="Proteomes" id="UP000634136">
    <property type="component" value="Unassembled WGS sequence"/>
</dbReference>
<protein>
    <submittedName>
        <fullName evidence="1">Uncharacterized protein</fullName>
    </submittedName>
</protein>
<evidence type="ECO:0000313" key="2">
    <source>
        <dbReference type="Proteomes" id="UP000634136"/>
    </source>
</evidence>
<keyword evidence="2" id="KW-1185">Reference proteome</keyword>
<sequence>MDCVANGDAIENGRFQTLEAKQWGPVLTLLNGRT</sequence>
<dbReference type="AlphaFoldDB" id="A0A834SX06"/>
<dbReference type="EMBL" id="JAAIUW010000011">
    <property type="protein sequence ID" value="KAF7810541.1"/>
    <property type="molecule type" value="Genomic_DNA"/>
</dbReference>
<name>A0A834SX06_9FABA</name>
<organism evidence="1 2">
    <name type="scientific">Senna tora</name>
    <dbReference type="NCBI Taxonomy" id="362788"/>
    <lineage>
        <taxon>Eukaryota</taxon>
        <taxon>Viridiplantae</taxon>
        <taxon>Streptophyta</taxon>
        <taxon>Embryophyta</taxon>
        <taxon>Tracheophyta</taxon>
        <taxon>Spermatophyta</taxon>
        <taxon>Magnoliopsida</taxon>
        <taxon>eudicotyledons</taxon>
        <taxon>Gunneridae</taxon>
        <taxon>Pentapetalae</taxon>
        <taxon>rosids</taxon>
        <taxon>fabids</taxon>
        <taxon>Fabales</taxon>
        <taxon>Fabaceae</taxon>
        <taxon>Caesalpinioideae</taxon>
        <taxon>Cassia clade</taxon>
        <taxon>Senna</taxon>
    </lineage>
</organism>
<gene>
    <name evidence="1" type="ORF">G2W53_037284</name>
</gene>
<accession>A0A834SX06</accession>
<evidence type="ECO:0000313" key="1">
    <source>
        <dbReference type="EMBL" id="KAF7810541.1"/>
    </source>
</evidence>
<reference evidence="1" key="1">
    <citation type="submission" date="2020-09" db="EMBL/GenBank/DDBJ databases">
        <title>Genome-Enabled Discovery of Anthraquinone Biosynthesis in Senna tora.</title>
        <authorList>
            <person name="Kang S.-H."/>
            <person name="Pandey R.P."/>
            <person name="Lee C.-M."/>
            <person name="Sim J.-S."/>
            <person name="Jeong J.-T."/>
            <person name="Choi B.-S."/>
            <person name="Jung M."/>
            <person name="Ginzburg D."/>
            <person name="Zhao K."/>
            <person name="Won S.Y."/>
            <person name="Oh T.-J."/>
            <person name="Yu Y."/>
            <person name="Kim N.-H."/>
            <person name="Lee O.R."/>
            <person name="Lee T.-H."/>
            <person name="Bashyal P."/>
            <person name="Kim T.-S."/>
            <person name="Lee W.-H."/>
            <person name="Kawkins C."/>
            <person name="Kim C.-K."/>
            <person name="Kim J.S."/>
            <person name="Ahn B.O."/>
            <person name="Rhee S.Y."/>
            <person name="Sohng J.K."/>
        </authorList>
    </citation>
    <scope>NUCLEOTIDE SEQUENCE</scope>
    <source>
        <tissue evidence="1">Leaf</tissue>
    </source>
</reference>